<evidence type="ECO:0000256" key="7">
    <source>
        <dbReference type="RuleBase" id="RU003345"/>
    </source>
</evidence>
<dbReference type="PROSITE" id="PS00687">
    <property type="entry name" value="ALDEHYDE_DEHYDR_GLU"/>
    <property type="match status" value="1"/>
</dbReference>
<evidence type="ECO:0000256" key="1">
    <source>
        <dbReference type="ARBA" id="ARBA00005176"/>
    </source>
</evidence>
<dbReference type="NCBIfam" id="TIGR01780">
    <property type="entry name" value="SSADH"/>
    <property type="match status" value="1"/>
</dbReference>
<gene>
    <name evidence="10" type="ORF">Cboi02_000010100</name>
</gene>
<dbReference type="FunFam" id="3.40.605.10:FF:000005">
    <property type="entry name" value="Succinate-semialdehyde dehydrogenase I"/>
    <property type="match status" value="1"/>
</dbReference>
<evidence type="ECO:0000256" key="6">
    <source>
        <dbReference type="PROSITE-ProRule" id="PRU10007"/>
    </source>
</evidence>
<dbReference type="Gene3D" id="3.40.309.10">
    <property type="entry name" value="Aldehyde Dehydrogenase, Chain A, domain 2"/>
    <property type="match status" value="1"/>
</dbReference>
<evidence type="ECO:0000256" key="8">
    <source>
        <dbReference type="RuleBase" id="RU365091"/>
    </source>
</evidence>
<dbReference type="EC" id="1.2.1.16" evidence="8"/>
<dbReference type="InterPro" id="IPR016162">
    <property type="entry name" value="Ald_DH_N"/>
</dbReference>
<dbReference type="PROSITE" id="PS00070">
    <property type="entry name" value="ALDEHYDE_DEHYDR_CYS"/>
    <property type="match status" value="1"/>
</dbReference>
<evidence type="ECO:0000313" key="10">
    <source>
        <dbReference type="EMBL" id="GME66643.1"/>
    </source>
</evidence>
<dbReference type="InterPro" id="IPR015590">
    <property type="entry name" value="Aldehyde_DH_dom"/>
</dbReference>
<dbReference type="AlphaFoldDB" id="A0A9W6SUW3"/>
<dbReference type="PANTHER" id="PTHR43353:SF5">
    <property type="entry name" value="SUCCINATE-SEMIALDEHYDE DEHYDROGENASE, MITOCHONDRIAL"/>
    <property type="match status" value="1"/>
</dbReference>
<dbReference type="InterPro" id="IPR010102">
    <property type="entry name" value="Succ_semiAld_DH"/>
</dbReference>
<organism evidence="10 11">
    <name type="scientific">Candida boidinii</name>
    <name type="common">Yeast</name>
    <dbReference type="NCBI Taxonomy" id="5477"/>
    <lineage>
        <taxon>Eukaryota</taxon>
        <taxon>Fungi</taxon>
        <taxon>Dikarya</taxon>
        <taxon>Ascomycota</taxon>
        <taxon>Saccharomycotina</taxon>
        <taxon>Pichiomycetes</taxon>
        <taxon>Pichiales</taxon>
        <taxon>Pichiaceae</taxon>
        <taxon>Ogataea</taxon>
        <taxon>Ogataea/Candida clade</taxon>
    </lineage>
</organism>
<dbReference type="Proteomes" id="UP001165120">
    <property type="component" value="Unassembled WGS sequence"/>
</dbReference>
<accession>A0A9W6SUW3</accession>
<name>A0A9W6SUW3_CANBO</name>
<dbReference type="PANTHER" id="PTHR43353">
    <property type="entry name" value="SUCCINATE-SEMIALDEHYDE DEHYDROGENASE, MITOCHONDRIAL"/>
    <property type="match status" value="1"/>
</dbReference>
<evidence type="ECO:0000313" key="11">
    <source>
        <dbReference type="Proteomes" id="UP001165120"/>
    </source>
</evidence>
<keyword evidence="3 7" id="KW-0560">Oxidoreductase</keyword>
<dbReference type="GO" id="GO:0005737">
    <property type="term" value="C:cytoplasm"/>
    <property type="evidence" value="ECO:0007669"/>
    <property type="project" value="TreeGrafter"/>
</dbReference>
<dbReference type="EMBL" id="BSXN01000015">
    <property type="protein sequence ID" value="GME66643.1"/>
    <property type="molecule type" value="Genomic_DNA"/>
</dbReference>
<dbReference type="GO" id="GO:0004777">
    <property type="term" value="F:succinate-semialdehyde dehydrogenase (NAD+) activity"/>
    <property type="evidence" value="ECO:0007669"/>
    <property type="project" value="UniProtKB-UniRule"/>
</dbReference>
<protein>
    <recommendedName>
        <fullName evidence="8">Succinate-semialdehyde dehydrogenase</fullName>
        <ecNumber evidence="8">1.2.1.16</ecNumber>
    </recommendedName>
</protein>
<reference evidence="10" key="1">
    <citation type="submission" date="2023-04" db="EMBL/GenBank/DDBJ databases">
        <title>Candida boidinii NBRC 10035.</title>
        <authorList>
            <person name="Ichikawa N."/>
            <person name="Sato H."/>
            <person name="Tonouchi N."/>
        </authorList>
    </citation>
    <scope>NUCLEOTIDE SEQUENCE</scope>
    <source>
        <strain evidence="10">NBRC 10035</strain>
    </source>
</reference>
<comment type="similarity">
    <text evidence="2 7">Belongs to the aldehyde dehydrogenase family.</text>
</comment>
<evidence type="ECO:0000256" key="2">
    <source>
        <dbReference type="ARBA" id="ARBA00009986"/>
    </source>
</evidence>
<keyword evidence="11" id="KW-1185">Reference proteome</keyword>
<sequence>MLRYTTRKLTGIRSLSTISLKNPELLKTGSFINGQWLTNDETFEVSNPANQEKLADVTNTSIHGVNAAIESSVESFKYLKDTTPRIRSQLLLNFYKLMMDNADDLAKLITLENGKPLADSLGEVKYSAGFLQWFAEEAPRIYGDTIPSANPNNRILTFKQPVGVVGILTPWNFPSAMITRKFGAAFAAGCTSIVKPACETPLSALALAHLSKEAGIPDGCFNVVPVDSEKTKIVGEMFCSDKRINKISFTGSTNIGKILMSQSASSLKRISFELGGNAPFIVFEDADIDKAVQGAIASKFRSSGQTCICANRLYVHEKVYEEFSSKLATAVGKLTLGPGLDLSVTHGPLIHEKALNKVKEHITDAVSKGAKILAGGNAVPELGPFFHELTVLGDVTQDMKIAHEETFGPIAPLIKFSTDEQVIEMANDTDVGLAGYFFSQDYSKVFKIGEALNVGMVGCNTGAISEASMPFGGVKASGFGREGSKYSIQEYTNIKTIVVGL</sequence>
<comment type="caution">
    <text evidence="10">The sequence shown here is derived from an EMBL/GenBank/DDBJ whole genome shotgun (WGS) entry which is preliminary data.</text>
</comment>
<dbReference type="InterPro" id="IPR016161">
    <property type="entry name" value="Ald_DH/histidinol_DH"/>
</dbReference>
<dbReference type="InterPro" id="IPR016163">
    <property type="entry name" value="Ald_DH_C"/>
</dbReference>
<evidence type="ECO:0000256" key="3">
    <source>
        <dbReference type="ARBA" id="ARBA00023002"/>
    </source>
</evidence>
<dbReference type="Gene3D" id="3.40.605.10">
    <property type="entry name" value="Aldehyde Dehydrogenase, Chain A, domain 1"/>
    <property type="match status" value="1"/>
</dbReference>
<feature type="active site" evidence="6">
    <location>
        <position position="273"/>
    </location>
</feature>
<dbReference type="InterPro" id="IPR050740">
    <property type="entry name" value="Aldehyde_DH_Superfamily"/>
</dbReference>
<dbReference type="FunFam" id="3.40.309.10:FF:000004">
    <property type="entry name" value="Succinate-semialdehyde dehydrogenase I"/>
    <property type="match status" value="1"/>
</dbReference>
<evidence type="ECO:0000256" key="5">
    <source>
        <dbReference type="ARBA" id="ARBA00052698"/>
    </source>
</evidence>
<evidence type="ECO:0000256" key="4">
    <source>
        <dbReference type="ARBA" id="ARBA00050387"/>
    </source>
</evidence>
<dbReference type="CDD" id="cd07103">
    <property type="entry name" value="ALDH_F5_SSADH_GabD"/>
    <property type="match status" value="1"/>
</dbReference>
<comment type="pathway">
    <text evidence="1 8">Amino-acid degradation; 4-aminobutanoate degradation.</text>
</comment>
<comment type="catalytic activity">
    <reaction evidence="5 8">
        <text>succinate semialdehyde + NAD(+) + H2O = succinate + NADH + 2 H(+)</text>
        <dbReference type="Rhea" id="RHEA:13217"/>
        <dbReference type="ChEBI" id="CHEBI:15377"/>
        <dbReference type="ChEBI" id="CHEBI:15378"/>
        <dbReference type="ChEBI" id="CHEBI:30031"/>
        <dbReference type="ChEBI" id="CHEBI:57540"/>
        <dbReference type="ChEBI" id="CHEBI:57706"/>
        <dbReference type="ChEBI" id="CHEBI:57945"/>
        <dbReference type="EC" id="1.2.1.16"/>
    </reaction>
</comment>
<dbReference type="InterPro" id="IPR016160">
    <property type="entry name" value="Ald_DH_CS_CYS"/>
</dbReference>
<dbReference type="GO" id="GO:0009450">
    <property type="term" value="P:gamma-aminobutyric acid catabolic process"/>
    <property type="evidence" value="ECO:0007669"/>
    <property type="project" value="InterPro"/>
</dbReference>
<dbReference type="SUPFAM" id="SSF53720">
    <property type="entry name" value="ALDH-like"/>
    <property type="match status" value="1"/>
</dbReference>
<proteinExistence type="inferred from homology"/>
<feature type="domain" description="Aldehyde dehydrogenase" evidence="9">
    <location>
        <begin position="38"/>
        <end position="497"/>
    </location>
</feature>
<dbReference type="InterPro" id="IPR029510">
    <property type="entry name" value="Ald_DH_CS_GLU"/>
</dbReference>
<comment type="catalytic activity">
    <reaction evidence="4 8">
        <text>succinate semialdehyde + NADP(+) + H2O = succinate + NADPH + 2 H(+)</text>
        <dbReference type="Rhea" id="RHEA:13213"/>
        <dbReference type="ChEBI" id="CHEBI:15377"/>
        <dbReference type="ChEBI" id="CHEBI:15378"/>
        <dbReference type="ChEBI" id="CHEBI:30031"/>
        <dbReference type="ChEBI" id="CHEBI:57706"/>
        <dbReference type="ChEBI" id="CHEBI:57783"/>
        <dbReference type="ChEBI" id="CHEBI:58349"/>
        <dbReference type="EC" id="1.2.1.16"/>
    </reaction>
</comment>
<evidence type="ECO:0000259" key="9">
    <source>
        <dbReference type="Pfam" id="PF00171"/>
    </source>
</evidence>
<dbReference type="Pfam" id="PF00171">
    <property type="entry name" value="Aldedh"/>
    <property type="match status" value="1"/>
</dbReference>